<name>A0A6J2HED7_9PASS</name>
<dbReference type="InterPro" id="IPR028034">
    <property type="entry name" value="HU-CCDC81"/>
</dbReference>
<organism evidence="4 5">
    <name type="scientific">Pipra filicauda</name>
    <name type="common">Wire-tailed manakin</name>
    <dbReference type="NCBI Taxonomy" id="649802"/>
    <lineage>
        <taxon>Eukaryota</taxon>
        <taxon>Metazoa</taxon>
        <taxon>Chordata</taxon>
        <taxon>Craniata</taxon>
        <taxon>Vertebrata</taxon>
        <taxon>Euteleostomi</taxon>
        <taxon>Archelosauria</taxon>
        <taxon>Archosauria</taxon>
        <taxon>Dinosauria</taxon>
        <taxon>Saurischia</taxon>
        <taxon>Theropoda</taxon>
        <taxon>Coelurosauria</taxon>
        <taxon>Aves</taxon>
        <taxon>Neognathae</taxon>
        <taxon>Neoaves</taxon>
        <taxon>Telluraves</taxon>
        <taxon>Australaves</taxon>
        <taxon>Passeriformes</taxon>
        <taxon>Pipridae</taxon>
        <taxon>Pipra</taxon>
    </lineage>
</organism>
<dbReference type="PANTHER" id="PTHR14362">
    <property type="entry name" value="COILED-COIL DOMAIN-CONTAINING PROTEIN 81"/>
    <property type="match status" value="1"/>
</dbReference>
<accession>A0A6J2HED7</accession>
<proteinExistence type="predicted"/>
<dbReference type="GO" id="GO:0005815">
    <property type="term" value="C:microtubule organizing center"/>
    <property type="evidence" value="ECO:0007669"/>
    <property type="project" value="TreeGrafter"/>
</dbReference>
<evidence type="ECO:0000313" key="4">
    <source>
        <dbReference type="Proteomes" id="UP000504627"/>
    </source>
</evidence>
<evidence type="ECO:0000256" key="1">
    <source>
        <dbReference type="SAM" id="MobiDB-lite"/>
    </source>
</evidence>
<evidence type="ECO:0000259" key="3">
    <source>
        <dbReference type="Pfam" id="PF18289"/>
    </source>
</evidence>
<dbReference type="Proteomes" id="UP000504627">
    <property type="component" value="Unplaced"/>
</dbReference>
<dbReference type="GeneID" id="113992663"/>
<feature type="region of interest" description="Disordered" evidence="1">
    <location>
        <begin position="236"/>
        <end position="262"/>
    </location>
</feature>
<dbReference type="InParanoid" id="A0A6J2HED7"/>
<dbReference type="Pfam" id="PF14908">
    <property type="entry name" value="HU-CCDC81_euk_1"/>
    <property type="match status" value="1"/>
</dbReference>
<evidence type="ECO:0000259" key="2">
    <source>
        <dbReference type="Pfam" id="PF14908"/>
    </source>
</evidence>
<keyword evidence="4" id="KW-1185">Reference proteome</keyword>
<dbReference type="RefSeq" id="XP_027585995.2">
    <property type="nucleotide sequence ID" value="XM_027730194.2"/>
</dbReference>
<evidence type="ECO:0000313" key="5">
    <source>
        <dbReference type="RefSeq" id="XP_027585995.2"/>
    </source>
</evidence>
<feature type="domain" description="CCDC81 HU" evidence="2">
    <location>
        <begin position="28"/>
        <end position="82"/>
    </location>
</feature>
<dbReference type="InterPro" id="IPR040673">
    <property type="entry name" value="CCDC81_HU_dom_2"/>
</dbReference>
<reference evidence="5" key="1">
    <citation type="submission" date="2025-08" db="UniProtKB">
        <authorList>
            <consortium name="RefSeq"/>
        </authorList>
    </citation>
    <scope>IDENTIFICATION</scope>
    <source>
        <tissue evidence="5">Muscle</tissue>
    </source>
</reference>
<sequence length="470" mass="52449">MRPICHFPDVTSKMPHVKPDASFWYFPEVVAIWDVVSVYILGQMKQDKGVLVPGLGTFAVVPEQADGAEEVCVVRRPVFQLDMDVSCLQELMFPTVMIPGDIEIAPLDYWWLSQTTSLSPDVLRDCVEETVLLYSFQLRDRQRLAFAFGDIGVLSCQDNVLCMQFHRSCVKKLENWDTWVALLLTRLCVPDAGLSDGATAAGGMQAAWAHSFPRFQLAVSEAFSTWHTKVAEKHRVRTGAQEHPDKFSLPMLPNQRPGMRQQEPRMKPSASVLPLSPGIFPGMGETGGQESAPSTRLDTTLLASENCQKALQEVCQLSAEWEHGNSCWREQKVEWVAWEAWAAREDQQVPQVSGPGGPWAPHPSLQPKRKGVTVTWGRVGTPLPVDEMVERFQPGTRHLSPRAIQVLHALEPHQTRRNIFTFLAENKRRRQEQQKQLYSSRCSSSGQGARAGVVAAVVAGSDRSGRLLTC</sequence>
<dbReference type="InterPro" id="IPR026295">
    <property type="entry name" value="CCD81"/>
</dbReference>
<gene>
    <name evidence="5" type="primary">LOC113992663</name>
</gene>
<feature type="region of interest" description="Disordered" evidence="1">
    <location>
        <begin position="349"/>
        <end position="370"/>
    </location>
</feature>
<feature type="domain" description="CCDC81 HU" evidence="3">
    <location>
        <begin position="104"/>
        <end position="176"/>
    </location>
</feature>
<dbReference type="AlphaFoldDB" id="A0A6J2HED7"/>
<protein>
    <submittedName>
        <fullName evidence="5">Uncharacterized protein LOC113992663 isoform X1</fullName>
    </submittedName>
</protein>
<dbReference type="Pfam" id="PF18289">
    <property type="entry name" value="HU-CCDC81_euk_2"/>
    <property type="match status" value="1"/>
</dbReference>
<dbReference type="PANTHER" id="PTHR14362:SF2">
    <property type="entry name" value="COILED-COIL DOMAIN-CONTAINING PROTEIN 81"/>
    <property type="match status" value="1"/>
</dbReference>